<organism evidence="1">
    <name type="scientific">marine sediment metagenome</name>
    <dbReference type="NCBI Taxonomy" id="412755"/>
    <lineage>
        <taxon>unclassified sequences</taxon>
        <taxon>metagenomes</taxon>
        <taxon>ecological metagenomes</taxon>
    </lineage>
</organism>
<evidence type="ECO:0000313" key="1">
    <source>
        <dbReference type="EMBL" id="GAG20208.1"/>
    </source>
</evidence>
<sequence length="64" mass="6710">MANGKLPNYLASASPNPAANRAPWYKNTAQTYAGIMLWFVFWHEIPMGSGLGTGGHSASAGGTL</sequence>
<dbReference type="EMBL" id="BARS01032938">
    <property type="protein sequence ID" value="GAG20208.1"/>
    <property type="molecule type" value="Genomic_DNA"/>
</dbReference>
<dbReference type="AlphaFoldDB" id="X0W6F7"/>
<reference evidence="1" key="1">
    <citation type="journal article" date="2014" name="Front. Microbiol.">
        <title>High frequency of phylogenetically diverse reductive dehalogenase-homologous genes in deep subseafloor sedimentary metagenomes.</title>
        <authorList>
            <person name="Kawai M."/>
            <person name="Futagami T."/>
            <person name="Toyoda A."/>
            <person name="Takaki Y."/>
            <person name="Nishi S."/>
            <person name="Hori S."/>
            <person name="Arai W."/>
            <person name="Tsubouchi T."/>
            <person name="Morono Y."/>
            <person name="Uchiyama I."/>
            <person name="Ito T."/>
            <person name="Fujiyama A."/>
            <person name="Inagaki F."/>
            <person name="Takami H."/>
        </authorList>
    </citation>
    <scope>NUCLEOTIDE SEQUENCE</scope>
    <source>
        <strain evidence="1">Expedition CK06-06</strain>
    </source>
</reference>
<name>X0W6F7_9ZZZZ</name>
<comment type="caution">
    <text evidence="1">The sequence shown here is derived from an EMBL/GenBank/DDBJ whole genome shotgun (WGS) entry which is preliminary data.</text>
</comment>
<feature type="non-terminal residue" evidence="1">
    <location>
        <position position="64"/>
    </location>
</feature>
<proteinExistence type="predicted"/>
<accession>X0W6F7</accession>
<protein>
    <submittedName>
        <fullName evidence="1">Uncharacterized protein</fullName>
    </submittedName>
</protein>
<gene>
    <name evidence="1" type="ORF">S01H1_51066</name>
</gene>